<reference evidence="1 2" key="1">
    <citation type="submission" date="2020-01" db="EMBL/GenBank/DDBJ databases">
        <title>Isolation, characterization and genomic analysis of a lytic bacteriophage vB_CsaP_009 infecting Cronobacter.</title>
        <authorList>
            <person name="Soleimani-Delfan A."/>
            <person name="Shahin K."/>
            <person name="Barazandeh M."/>
            <person name="Komijani M."/>
        </authorList>
    </citation>
    <scope>NUCLEOTIDE SEQUENCE [LARGE SCALE GENOMIC DNA]</scope>
</reference>
<protein>
    <submittedName>
        <fullName evidence="1">Uncharacterized protein</fullName>
    </submittedName>
</protein>
<dbReference type="EMBL" id="LC519601">
    <property type="protein sequence ID" value="BBU72732.1"/>
    <property type="molecule type" value="Genomic_DNA"/>
</dbReference>
<organism evidence="1 2">
    <name type="scientific">Cronobacter phage vB_CsaP_009</name>
    <dbReference type="NCBI Taxonomy" id="2699738"/>
    <lineage>
        <taxon>Viruses</taxon>
        <taxon>Duplodnaviria</taxon>
        <taxon>Heunggongvirae</taxon>
        <taxon>Uroviricota</taxon>
        <taxon>Caudoviricetes</taxon>
        <taxon>Grimontviridae</taxon>
        <taxon>Privateervirus</taxon>
        <taxon>Privateervirus pv009</taxon>
    </lineage>
</organism>
<accession>A0A679FHZ9</accession>
<evidence type="ECO:0000313" key="2">
    <source>
        <dbReference type="Proteomes" id="UP000479051"/>
    </source>
</evidence>
<evidence type="ECO:0000313" key="1">
    <source>
        <dbReference type="EMBL" id="BBU72732.1"/>
    </source>
</evidence>
<name>A0A679FHZ9_9CAUD</name>
<dbReference type="Proteomes" id="UP000479051">
    <property type="component" value="Segment"/>
</dbReference>
<proteinExistence type="predicted"/>
<keyword evidence="2" id="KW-1185">Reference proteome</keyword>
<dbReference type="RefSeq" id="YP_009833465.1">
    <property type="nucleotide sequence ID" value="NC_048664.1"/>
</dbReference>
<sequence>MKLLKVINFVGSTSISTGVFGNKPKVYMKADFSRENMPRLEKSGDEWFLKGVPGSDIYCYVFSESGTGLNLIEYETIGTISPSSPELKVDFNCATIIEPIGLWYRPNGSVGGVDFLQLATVGVKDKIQLTIHQMGRGSGGPNQVIYTTNQKYIKISDY</sequence>
<dbReference type="GeneID" id="55603520"/>
<dbReference type="KEGG" id="vg:55603520"/>